<sequence length="575" mass="60767">MNHHDRERFWAERARELVLWSEPWTRACPTSMEQAPDWFEGASLDVSANCLDRHLAAGRADVPALIWQGEPEGDAVTLTYAGLSAEVRRASVVLAGLGVSKGDVVGLSLPALPELVVAMLALARLGAVHLVFPAGLSPAVVSERLEACRARLFITADGCFKAGRAVAVSQPDGGPRRVIVRRTGQPLENARPDDLWWSELMDAHPTPPFLPAAVHGARDPLFILYTSGSSGRPKGVVHAAGGFLTACAYSARQAFGVGPGMTLWCLAEPGWIMGHAYAVYAPLCLGAATLLYEGSPSHPQPDRLWRIAQKHQVATLITTPAVTGQLMREGEAWPAARDLPALRLVASVGEKLTPENRRWLSRCVAKGRAPVVDAWGQTETGGVLMISGSQGGLAPLTGVDLVAGQDQRLVLESPWPGLARSLVDGQALPTAGGYDTGDLARLSQDGKILVLGRSELAGCELPLVHVEEAVASHPDVAEAAAVGSGGQVVVYATLKAEAQDPQAAPADIAALVRRELPDQSFPLDVRVVEELPKTRSGKIARHALRQAAEGRAGDVSGLADPSVMTQLLGGTDGLF</sequence>
<dbReference type="InterPro" id="IPR045851">
    <property type="entry name" value="AMP-bd_C_sf"/>
</dbReference>
<dbReference type="SUPFAM" id="SSF56801">
    <property type="entry name" value="Acetyl-CoA synthetase-like"/>
    <property type="match status" value="1"/>
</dbReference>
<dbReference type="GO" id="GO:0003987">
    <property type="term" value="F:acetate-CoA ligase activity"/>
    <property type="evidence" value="ECO:0007669"/>
    <property type="project" value="UniProtKB-EC"/>
</dbReference>
<evidence type="ECO:0000256" key="6">
    <source>
        <dbReference type="ARBA" id="ARBA00022990"/>
    </source>
</evidence>
<protein>
    <recommendedName>
        <fullName evidence="2">acetate--CoA ligase</fullName>
        <ecNumber evidence="2">6.2.1.1</ecNumber>
    </recommendedName>
</protein>
<organism evidence="10 11">
    <name type="scientific">Fundidesulfovibrio magnetotacticus</name>
    <dbReference type="NCBI Taxonomy" id="2730080"/>
    <lineage>
        <taxon>Bacteria</taxon>
        <taxon>Pseudomonadati</taxon>
        <taxon>Thermodesulfobacteriota</taxon>
        <taxon>Desulfovibrionia</taxon>
        <taxon>Desulfovibrionales</taxon>
        <taxon>Desulfovibrionaceae</taxon>
        <taxon>Fundidesulfovibrio</taxon>
    </lineage>
</organism>
<accession>A0A6V8M2K6</accession>
<evidence type="ECO:0000256" key="3">
    <source>
        <dbReference type="ARBA" id="ARBA00022598"/>
    </source>
</evidence>
<dbReference type="PANTHER" id="PTHR24095">
    <property type="entry name" value="ACETYL-COENZYME A SYNTHETASE"/>
    <property type="match status" value="1"/>
</dbReference>
<keyword evidence="11" id="KW-1185">Reference proteome</keyword>
<dbReference type="GO" id="GO:0005524">
    <property type="term" value="F:ATP binding"/>
    <property type="evidence" value="ECO:0007669"/>
    <property type="project" value="UniProtKB-KW"/>
</dbReference>
<evidence type="ECO:0000256" key="4">
    <source>
        <dbReference type="ARBA" id="ARBA00022741"/>
    </source>
</evidence>
<reference evidence="10 11" key="2">
    <citation type="submission" date="2020-05" db="EMBL/GenBank/DDBJ databases">
        <title>Draft genome sequence of Desulfovibrio sp. strainFSS-1.</title>
        <authorList>
            <person name="Shimoshige H."/>
            <person name="Kobayashi H."/>
            <person name="Maekawa T."/>
        </authorList>
    </citation>
    <scope>NUCLEOTIDE SEQUENCE [LARGE SCALE GENOMIC DNA]</scope>
    <source>
        <strain evidence="10 11">SIID29052-01</strain>
    </source>
</reference>
<evidence type="ECO:0000259" key="8">
    <source>
        <dbReference type="Pfam" id="PF13193"/>
    </source>
</evidence>
<dbReference type="Gene3D" id="3.30.300.30">
    <property type="match status" value="1"/>
</dbReference>
<feature type="domain" description="AMP-binding enzyme C-terminal" evidence="8">
    <location>
        <begin position="466"/>
        <end position="538"/>
    </location>
</feature>
<dbReference type="InterPro" id="IPR020845">
    <property type="entry name" value="AMP-binding_CS"/>
</dbReference>
<dbReference type="AlphaFoldDB" id="A0A6V8M2K6"/>
<dbReference type="RefSeq" id="WP_173084973.1">
    <property type="nucleotide sequence ID" value="NZ_BLTE01000011.1"/>
</dbReference>
<dbReference type="InterPro" id="IPR000873">
    <property type="entry name" value="AMP-dep_synth/lig_dom"/>
</dbReference>
<name>A0A6V8M2K6_9BACT</name>
<dbReference type="Pfam" id="PF16177">
    <property type="entry name" value="ACAS_N"/>
    <property type="match status" value="1"/>
</dbReference>
<keyword evidence="4" id="KW-0547">Nucleotide-binding</keyword>
<dbReference type="InterPro" id="IPR032387">
    <property type="entry name" value="ACAS_N"/>
</dbReference>
<evidence type="ECO:0000256" key="1">
    <source>
        <dbReference type="ARBA" id="ARBA00006432"/>
    </source>
</evidence>
<evidence type="ECO:0000259" key="9">
    <source>
        <dbReference type="Pfam" id="PF16177"/>
    </source>
</evidence>
<comment type="caution">
    <text evidence="10">The sequence shown here is derived from an EMBL/GenBank/DDBJ whole genome shotgun (WGS) entry which is preliminary data.</text>
</comment>
<keyword evidence="6" id="KW-0007">Acetylation</keyword>
<reference evidence="10 11" key="1">
    <citation type="submission" date="2020-04" db="EMBL/GenBank/DDBJ databases">
        <authorList>
            <consortium name="Desulfovibrio sp. FSS-1 genome sequencing consortium"/>
            <person name="Shimoshige H."/>
            <person name="Kobayashi H."/>
            <person name="Maekawa T."/>
        </authorList>
    </citation>
    <scope>NUCLEOTIDE SEQUENCE [LARGE SCALE GENOMIC DNA]</scope>
    <source>
        <strain evidence="10 11">SIID29052-01</strain>
    </source>
</reference>
<evidence type="ECO:0000259" key="7">
    <source>
        <dbReference type="Pfam" id="PF00501"/>
    </source>
</evidence>
<proteinExistence type="inferred from homology"/>
<dbReference type="PROSITE" id="PS00455">
    <property type="entry name" value="AMP_BINDING"/>
    <property type="match status" value="1"/>
</dbReference>
<comment type="similarity">
    <text evidence="1">Belongs to the ATP-dependent AMP-binding enzyme family.</text>
</comment>
<dbReference type="InterPro" id="IPR042099">
    <property type="entry name" value="ANL_N_sf"/>
</dbReference>
<gene>
    <name evidence="10" type="primary">acsA_3</name>
    <name evidence="10" type="ORF">NNJEOMEG_02522</name>
</gene>
<dbReference type="Proteomes" id="UP000494245">
    <property type="component" value="Unassembled WGS sequence"/>
</dbReference>
<dbReference type="Gene3D" id="3.40.50.12780">
    <property type="entry name" value="N-terminal domain of ligase-like"/>
    <property type="match status" value="1"/>
</dbReference>
<dbReference type="EMBL" id="BLTE01000011">
    <property type="protein sequence ID" value="GFK94675.1"/>
    <property type="molecule type" value="Genomic_DNA"/>
</dbReference>
<keyword evidence="5" id="KW-0067">ATP-binding</keyword>
<dbReference type="PANTHER" id="PTHR24095:SF14">
    <property type="entry name" value="ACETYL-COENZYME A SYNTHETASE 1"/>
    <property type="match status" value="1"/>
</dbReference>
<dbReference type="Pfam" id="PF13193">
    <property type="entry name" value="AMP-binding_C"/>
    <property type="match status" value="1"/>
</dbReference>
<evidence type="ECO:0000256" key="2">
    <source>
        <dbReference type="ARBA" id="ARBA00013275"/>
    </source>
</evidence>
<feature type="domain" description="Acetyl-coenzyme A synthetase N-terminal" evidence="9">
    <location>
        <begin position="5"/>
        <end position="50"/>
    </location>
</feature>
<evidence type="ECO:0000313" key="11">
    <source>
        <dbReference type="Proteomes" id="UP000494245"/>
    </source>
</evidence>
<keyword evidence="3 10" id="KW-0436">Ligase</keyword>
<dbReference type="InterPro" id="IPR025110">
    <property type="entry name" value="AMP-bd_C"/>
</dbReference>
<dbReference type="GO" id="GO:0006085">
    <property type="term" value="P:acetyl-CoA biosynthetic process"/>
    <property type="evidence" value="ECO:0007669"/>
    <property type="project" value="TreeGrafter"/>
</dbReference>
<evidence type="ECO:0000256" key="5">
    <source>
        <dbReference type="ARBA" id="ARBA00022840"/>
    </source>
</evidence>
<dbReference type="Pfam" id="PF00501">
    <property type="entry name" value="AMP-binding"/>
    <property type="match status" value="1"/>
</dbReference>
<evidence type="ECO:0000313" key="10">
    <source>
        <dbReference type="EMBL" id="GFK94675.1"/>
    </source>
</evidence>
<dbReference type="EC" id="6.2.1.1" evidence="2"/>
<feature type="domain" description="AMP-dependent synthetase/ligase" evidence="7">
    <location>
        <begin position="56"/>
        <end position="386"/>
    </location>
</feature>